<proteinExistence type="predicted"/>
<name>A0AAV7SLH2_PLEWA</name>
<gene>
    <name evidence="2" type="ORF">NDU88_005365</name>
</gene>
<sequence>MLSMEDGRQAASWPPNSLNRLLEQQISDFRATGAVALRQKGGAKESRGWAGLMGSSKKPPWHRSGTVRLTGSWQPPGCSEPGSWLLFQTGMGCRPAAPSGKPAISHPTISDTTPATWLSTAHSVAVAVAVSQRLHGALHCQTAMNYYKPE</sequence>
<evidence type="ECO:0000256" key="1">
    <source>
        <dbReference type="SAM" id="MobiDB-lite"/>
    </source>
</evidence>
<accession>A0AAV7SLH2</accession>
<comment type="caution">
    <text evidence="2">The sequence shown here is derived from an EMBL/GenBank/DDBJ whole genome shotgun (WGS) entry which is preliminary data.</text>
</comment>
<reference evidence="2" key="1">
    <citation type="journal article" date="2022" name="bioRxiv">
        <title>Sequencing and chromosome-scale assembly of the giantPleurodeles waltlgenome.</title>
        <authorList>
            <person name="Brown T."/>
            <person name="Elewa A."/>
            <person name="Iarovenko S."/>
            <person name="Subramanian E."/>
            <person name="Araus A.J."/>
            <person name="Petzold A."/>
            <person name="Susuki M."/>
            <person name="Suzuki K.-i.T."/>
            <person name="Hayashi T."/>
            <person name="Toyoda A."/>
            <person name="Oliveira C."/>
            <person name="Osipova E."/>
            <person name="Leigh N.D."/>
            <person name="Simon A."/>
            <person name="Yun M.H."/>
        </authorList>
    </citation>
    <scope>NUCLEOTIDE SEQUENCE</scope>
    <source>
        <strain evidence="2">20211129_DDA</strain>
        <tissue evidence="2">Liver</tissue>
    </source>
</reference>
<dbReference type="Proteomes" id="UP001066276">
    <property type="component" value="Chromosome 4_2"/>
</dbReference>
<evidence type="ECO:0000313" key="3">
    <source>
        <dbReference type="Proteomes" id="UP001066276"/>
    </source>
</evidence>
<dbReference type="AlphaFoldDB" id="A0AAV7SLH2"/>
<keyword evidence="3" id="KW-1185">Reference proteome</keyword>
<evidence type="ECO:0000313" key="2">
    <source>
        <dbReference type="EMBL" id="KAJ1164933.1"/>
    </source>
</evidence>
<protein>
    <submittedName>
        <fullName evidence="2">Uncharacterized protein</fullName>
    </submittedName>
</protein>
<dbReference type="EMBL" id="JANPWB010000008">
    <property type="protein sequence ID" value="KAJ1164933.1"/>
    <property type="molecule type" value="Genomic_DNA"/>
</dbReference>
<feature type="region of interest" description="Disordered" evidence="1">
    <location>
        <begin position="40"/>
        <end position="62"/>
    </location>
</feature>
<organism evidence="2 3">
    <name type="scientific">Pleurodeles waltl</name>
    <name type="common">Iberian ribbed newt</name>
    <dbReference type="NCBI Taxonomy" id="8319"/>
    <lineage>
        <taxon>Eukaryota</taxon>
        <taxon>Metazoa</taxon>
        <taxon>Chordata</taxon>
        <taxon>Craniata</taxon>
        <taxon>Vertebrata</taxon>
        <taxon>Euteleostomi</taxon>
        <taxon>Amphibia</taxon>
        <taxon>Batrachia</taxon>
        <taxon>Caudata</taxon>
        <taxon>Salamandroidea</taxon>
        <taxon>Salamandridae</taxon>
        <taxon>Pleurodelinae</taxon>
        <taxon>Pleurodeles</taxon>
    </lineage>
</organism>